<evidence type="ECO:0000256" key="2">
    <source>
        <dbReference type="ARBA" id="ARBA00022840"/>
    </source>
</evidence>
<dbReference type="EMBL" id="PFNL01000058">
    <property type="protein sequence ID" value="PIZ47233.1"/>
    <property type="molecule type" value="Genomic_DNA"/>
</dbReference>
<dbReference type="Pfam" id="PF17864">
    <property type="entry name" value="AAA_lid_4"/>
    <property type="match status" value="1"/>
</dbReference>
<evidence type="ECO:0000313" key="7">
    <source>
        <dbReference type="EMBL" id="PIZ47233.1"/>
    </source>
</evidence>
<dbReference type="Gene3D" id="1.10.10.10">
    <property type="entry name" value="Winged helix-like DNA-binding domain superfamily/Winged helix DNA-binding domain"/>
    <property type="match status" value="1"/>
</dbReference>
<dbReference type="InterPro" id="IPR004605">
    <property type="entry name" value="DNA_helicase_Holl-junc_RuvB"/>
</dbReference>
<dbReference type="InterPro" id="IPR008823">
    <property type="entry name" value="RuvB_wg_C"/>
</dbReference>
<feature type="non-terminal residue" evidence="7">
    <location>
        <position position="1"/>
    </location>
</feature>
<dbReference type="InterPro" id="IPR041445">
    <property type="entry name" value="AAA_lid_4"/>
</dbReference>
<accession>A0A2M7TKF0</accession>
<keyword evidence="3" id="KW-0238">DNA-binding</keyword>
<dbReference type="SUPFAM" id="SSF46785">
    <property type="entry name" value="Winged helix' DNA-binding domain"/>
    <property type="match status" value="1"/>
</dbReference>
<dbReference type="InterPro" id="IPR027417">
    <property type="entry name" value="P-loop_NTPase"/>
</dbReference>
<dbReference type="SUPFAM" id="SSF52540">
    <property type="entry name" value="P-loop containing nucleoside triphosphate hydrolases"/>
    <property type="match status" value="1"/>
</dbReference>
<dbReference type="Pfam" id="PF05496">
    <property type="entry name" value="RuvB_N"/>
    <property type="match status" value="1"/>
</dbReference>
<evidence type="ECO:0000256" key="1">
    <source>
        <dbReference type="ARBA" id="ARBA00022741"/>
    </source>
</evidence>
<evidence type="ECO:0000313" key="8">
    <source>
        <dbReference type="Proteomes" id="UP000228920"/>
    </source>
</evidence>
<dbReference type="NCBIfam" id="NF000868">
    <property type="entry name" value="PRK00080.1"/>
    <property type="match status" value="1"/>
</dbReference>
<dbReference type="GO" id="GO:0006310">
    <property type="term" value="P:DNA recombination"/>
    <property type="evidence" value="ECO:0007669"/>
    <property type="project" value="InterPro"/>
</dbReference>
<dbReference type="InterPro" id="IPR036390">
    <property type="entry name" value="WH_DNA-bd_sf"/>
</dbReference>
<evidence type="ECO:0000256" key="3">
    <source>
        <dbReference type="ARBA" id="ARBA00023125"/>
    </source>
</evidence>
<dbReference type="InterPro" id="IPR036388">
    <property type="entry name" value="WH-like_DNA-bd_sf"/>
</dbReference>
<keyword evidence="7" id="KW-0378">Hydrolase</keyword>
<dbReference type="Pfam" id="PF05491">
    <property type="entry name" value="WHD_RuvB"/>
    <property type="match status" value="1"/>
</dbReference>
<dbReference type="Gene3D" id="1.10.8.60">
    <property type="match status" value="1"/>
</dbReference>
<proteinExistence type="inferred from homology"/>
<sequence>NELGKNIRITSGPALERAGDLAAILTNLSDGDVLFIDEIHRLSKVVQETLYPAMEDKAIDIVVGKGPSARTIRLDLPHFTVIGATTRMGLLNAPIRDRFGGIFRLEFYSPEDLVHIIKRSARVLNIELDHESASEIAQRSRGTPRIANRILKRVRDYTDVLNDGVITQVEVLSTCNALGIDDQGLDVLDQKYLSLLLNQFDGGPVGIETLSASLTEDGGTLEDIIEPFLLTKGYIEKTPRGRKITTLGRQVMIKQ</sequence>
<keyword evidence="2" id="KW-0067">ATP-binding</keyword>
<dbReference type="GO" id="GO:0006281">
    <property type="term" value="P:DNA repair"/>
    <property type="evidence" value="ECO:0007669"/>
    <property type="project" value="InterPro"/>
</dbReference>
<dbReference type="InterPro" id="IPR008824">
    <property type="entry name" value="RuvB-like_N"/>
</dbReference>
<keyword evidence="7" id="KW-0347">Helicase</keyword>
<evidence type="ECO:0000259" key="5">
    <source>
        <dbReference type="Pfam" id="PF05496"/>
    </source>
</evidence>
<protein>
    <submittedName>
        <fullName evidence="7">Holliday junction branch migration DNA helicase RuvB</fullName>
    </submittedName>
</protein>
<feature type="domain" description="RuvB winged helix C-terminal" evidence="4">
    <location>
        <begin position="183"/>
        <end position="252"/>
    </location>
</feature>
<dbReference type="GO" id="GO:0005524">
    <property type="term" value="F:ATP binding"/>
    <property type="evidence" value="ECO:0007669"/>
    <property type="project" value="UniProtKB-KW"/>
</dbReference>
<evidence type="ECO:0000259" key="4">
    <source>
        <dbReference type="Pfam" id="PF05491"/>
    </source>
</evidence>
<dbReference type="GO" id="GO:0009378">
    <property type="term" value="F:four-way junction helicase activity"/>
    <property type="evidence" value="ECO:0007669"/>
    <property type="project" value="InterPro"/>
</dbReference>
<reference evidence="8" key="1">
    <citation type="submission" date="2017-09" db="EMBL/GenBank/DDBJ databases">
        <title>Depth-based differentiation of microbial function through sediment-hosted aquifers and enrichment of novel symbionts in the deep terrestrial subsurface.</title>
        <authorList>
            <person name="Probst A.J."/>
            <person name="Ladd B."/>
            <person name="Jarett J.K."/>
            <person name="Geller-Mcgrath D.E."/>
            <person name="Sieber C.M.K."/>
            <person name="Emerson J.B."/>
            <person name="Anantharaman K."/>
            <person name="Thomas B.C."/>
            <person name="Malmstrom R."/>
            <person name="Stieglmeier M."/>
            <person name="Klingl A."/>
            <person name="Woyke T."/>
            <person name="Ryan C.M."/>
            <person name="Banfield J.F."/>
        </authorList>
    </citation>
    <scope>NUCLEOTIDE SEQUENCE [LARGE SCALE GENOMIC DNA]</scope>
</reference>
<dbReference type="Gene3D" id="3.40.50.300">
    <property type="entry name" value="P-loop containing nucleotide triphosphate hydrolases"/>
    <property type="match status" value="1"/>
</dbReference>
<dbReference type="HAMAP" id="MF_00016">
    <property type="entry name" value="DNA_HJ_migration_RuvB"/>
    <property type="match status" value="1"/>
</dbReference>
<dbReference type="NCBIfam" id="TIGR00635">
    <property type="entry name" value="ruvB"/>
    <property type="match status" value="1"/>
</dbReference>
<dbReference type="GO" id="GO:0003677">
    <property type="term" value="F:DNA binding"/>
    <property type="evidence" value="ECO:0007669"/>
    <property type="project" value="UniProtKB-KW"/>
</dbReference>
<gene>
    <name evidence="7" type="ORF">COY32_02065</name>
</gene>
<dbReference type="AlphaFoldDB" id="A0A2M7TKF0"/>
<organism evidence="7 8">
    <name type="scientific">candidate division WWE3 bacterium CG_4_10_14_0_2_um_filter_41_14</name>
    <dbReference type="NCBI Taxonomy" id="1975072"/>
    <lineage>
        <taxon>Bacteria</taxon>
        <taxon>Katanobacteria</taxon>
    </lineage>
</organism>
<keyword evidence="1" id="KW-0547">Nucleotide-binding</keyword>
<dbReference type="PANTHER" id="PTHR42848">
    <property type="match status" value="1"/>
</dbReference>
<evidence type="ECO:0000259" key="6">
    <source>
        <dbReference type="Pfam" id="PF17864"/>
    </source>
</evidence>
<feature type="domain" description="RuvB-like AAA+ ATPase" evidence="5">
    <location>
        <begin position="1"/>
        <end position="105"/>
    </location>
</feature>
<dbReference type="Proteomes" id="UP000228920">
    <property type="component" value="Unassembled WGS sequence"/>
</dbReference>
<feature type="domain" description="RuvB AAA lid" evidence="6">
    <location>
        <begin position="108"/>
        <end position="181"/>
    </location>
</feature>
<name>A0A2M7TKF0_UNCKA</name>
<dbReference type="PANTHER" id="PTHR42848:SF1">
    <property type="entry name" value="HOLLIDAY JUNCTION BRANCH MIGRATION COMPLEX SUBUNIT RUVB"/>
    <property type="match status" value="1"/>
</dbReference>
<comment type="caution">
    <text evidence="7">The sequence shown here is derived from an EMBL/GenBank/DDBJ whole genome shotgun (WGS) entry which is preliminary data.</text>
</comment>